<proteinExistence type="inferred from homology"/>
<feature type="transmembrane region" description="Helical" evidence="6">
    <location>
        <begin position="128"/>
        <end position="147"/>
    </location>
</feature>
<protein>
    <submittedName>
        <fullName evidence="7">YbbM seven transmembrane helix protein</fullName>
    </submittedName>
</protein>
<evidence type="ECO:0000256" key="1">
    <source>
        <dbReference type="ARBA" id="ARBA00004141"/>
    </source>
</evidence>
<evidence type="ECO:0000256" key="4">
    <source>
        <dbReference type="ARBA" id="ARBA00022989"/>
    </source>
</evidence>
<dbReference type="Proteomes" id="UP000033097">
    <property type="component" value="Chromosome"/>
</dbReference>
<accession>A0A0E3LUS9</accession>
<evidence type="ECO:0000256" key="2">
    <source>
        <dbReference type="ARBA" id="ARBA00005268"/>
    </source>
</evidence>
<keyword evidence="3 6" id="KW-0812">Transmembrane</keyword>
<dbReference type="GO" id="GO:0005886">
    <property type="term" value="C:plasma membrane"/>
    <property type="evidence" value="ECO:0007669"/>
    <property type="project" value="TreeGrafter"/>
</dbReference>
<evidence type="ECO:0000256" key="3">
    <source>
        <dbReference type="ARBA" id="ARBA00022692"/>
    </source>
</evidence>
<feature type="transmembrane region" description="Helical" evidence="6">
    <location>
        <begin position="226"/>
        <end position="247"/>
    </location>
</feature>
<name>A0A0E3LUS9_METMZ</name>
<feature type="transmembrane region" description="Helical" evidence="6">
    <location>
        <begin position="259"/>
        <end position="281"/>
    </location>
</feature>
<dbReference type="Pfam" id="PF03649">
    <property type="entry name" value="UPF0014"/>
    <property type="match status" value="1"/>
</dbReference>
<gene>
    <name evidence="7" type="ORF">MSMAS_2605</name>
</gene>
<keyword evidence="4 6" id="KW-1133">Transmembrane helix</keyword>
<keyword evidence="5 6" id="KW-0472">Membrane</keyword>
<dbReference type="EMBL" id="CP009512">
    <property type="protein sequence ID" value="AKB65801.1"/>
    <property type="molecule type" value="Genomic_DNA"/>
</dbReference>
<reference evidence="7 8" key="1">
    <citation type="submission" date="2014-07" db="EMBL/GenBank/DDBJ databases">
        <title>Methanogenic archaea and the global carbon cycle.</title>
        <authorList>
            <person name="Henriksen J.R."/>
            <person name="Luke J."/>
            <person name="Reinhart S."/>
            <person name="Benedict M.N."/>
            <person name="Youngblut N.D."/>
            <person name="Metcalf M.E."/>
            <person name="Whitaker R.J."/>
            <person name="Metcalf W.W."/>
        </authorList>
    </citation>
    <scope>NUCLEOTIDE SEQUENCE [LARGE SCALE GENOMIC DNA]</scope>
    <source>
        <strain evidence="7 8">S-6</strain>
    </source>
</reference>
<organism evidence="7 8">
    <name type="scientific">Methanosarcina mazei S-6</name>
    <dbReference type="NCBI Taxonomy" id="213585"/>
    <lineage>
        <taxon>Archaea</taxon>
        <taxon>Methanobacteriati</taxon>
        <taxon>Methanobacteriota</taxon>
        <taxon>Stenosarchaea group</taxon>
        <taxon>Methanomicrobia</taxon>
        <taxon>Methanosarcinales</taxon>
        <taxon>Methanosarcinaceae</taxon>
        <taxon>Methanosarcina</taxon>
    </lineage>
</organism>
<dbReference type="InterPro" id="IPR005226">
    <property type="entry name" value="UPF0014_fam"/>
</dbReference>
<comment type="subcellular location">
    <subcellularLocation>
        <location evidence="1">Membrane</location>
        <topology evidence="1">Multi-pass membrane protein</topology>
    </subcellularLocation>
</comment>
<sequence length="303" mass="33904">MNARSLSLKKKSNDRTGKITKIESIESGKNEKRNFQMASPDISITSLLLCFLLLIIPLAISYRIKLRISRATIDAVSRMTVQLVMAGVFLTYVFDLNNGALNMAWVLGMVVIASYTTIKNVELKMEKLLLPVVLSFMAANISVLLYFNEFVLDLGNLLEARYLIPVGGMILGNSLRGNIVGMGEFYEDIRRNENRYLYNLSLGASRYEALTPYIRKCLRSALKPTLANIATAGLVFLPGMMTGQILGGASPMLAIKYQISIMIALYVSTSMSTAFSIFSTIHTTFDEYGLVKKEIYREKRKRK</sequence>
<comment type="similarity">
    <text evidence="2">Belongs to the UPF0014 family.</text>
</comment>
<feature type="transmembrane region" description="Helical" evidence="6">
    <location>
        <begin position="42"/>
        <end position="64"/>
    </location>
</feature>
<feature type="transmembrane region" description="Helical" evidence="6">
    <location>
        <begin position="100"/>
        <end position="116"/>
    </location>
</feature>
<dbReference type="PANTHER" id="PTHR30028">
    <property type="entry name" value="UPF0014 INNER MEMBRANE PROTEIN YBBM-RELATED"/>
    <property type="match status" value="1"/>
</dbReference>
<dbReference type="AlphaFoldDB" id="A0A0E3LUS9"/>
<dbReference type="KEGG" id="mmj:MSMAS_2605"/>
<dbReference type="HOGENOM" id="CLU_076147_1_1_2"/>
<feature type="transmembrane region" description="Helical" evidence="6">
    <location>
        <begin position="76"/>
        <end position="94"/>
    </location>
</feature>
<evidence type="ECO:0000313" key="7">
    <source>
        <dbReference type="EMBL" id="AKB65801.1"/>
    </source>
</evidence>
<dbReference type="PANTHER" id="PTHR30028:SF0">
    <property type="entry name" value="PROTEIN ALUMINUM SENSITIVE 3"/>
    <property type="match status" value="1"/>
</dbReference>
<evidence type="ECO:0000256" key="5">
    <source>
        <dbReference type="ARBA" id="ARBA00023136"/>
    </source>
</evidence>
<evidence type="ECO:0000256" key="6">
    <source>
        <dbReference type="SAM" id="Phobius"/>
    </source>
</evidence>
<dbReference type="PATRIC" id="fig|213585.10.peg.3286"/>
<evidence type="ECO:0000313" key="8">
    <source>
        <dbReference type="Proteomes" id="UP000033097"/>
    </source>
</evidence>